<dbReference type="PROSITE" id="PS51318">
    <property type="entry name" value="TAT"/>
    <property type="match status" value="1"/>
</dbReference>
<dbReference type="AlphaFoldDB" id="A0A396RQA7"/>
<evidence type="ECO:0000313" key="3">
    <source>
        <dbReference type="Proteomes" id="UP000266693"/>
    </source>
</evidence>
<sequence>MSLVTRRAALSTLALGAGGLVAGCDRLNESPAFRKILFAGEEMNLGFQRALTDRDALAREYAPEDRSPTMRPNGTRDPATARYNAHRAAGFATWRIAVDGLVHRPMSFSIPHLRSLPARAQITRHDCVEGWSAIAKWTGTPLRHLLDVTGLKDGARFIVFQCADYFGSNRYYETIDLIDAFHPQTILAWGLNDRPLPVENGAPVRLRVERHLGYKHAKYVERIQVIDDLARVGLGRGGFWEDHHDYDWYAGI</sequence>
<dbReference type="SUPFAM" id="SSF56524">
    <property type="entry name" value="Oxidoreductase molybdopterin-binding domain"/>
    <property type="match status" value="1"/>
</dbReference>
<dbReference type="Gene3D" id="3.90.420.10">
    <property type="entry name" value="Oxidoreductase, molybdopterin-binding domain"/>
    <property type="match status" value="1"/>
</dbReference>
<keyword evidence="3" id="KW-1185">Reference proteome</keyword>
<evidence type="ECO:0000313" key="2">
    <source>
        <dbReference type="EMBL" id="RHW18774.1"/>
    </source>
</evidence>
<gene>
    <name evidence="2" type="ORF">D1610_01035</name>
</gene>
<comment type="caution">
    <text evidence="2">The sequence shown here is derived from an EMBL/GenBank/DDBJ whole genome shotgun (WGS) entry which is preliminary data.</text>
</comment>
<reference evidence="2 3" key="1">
    <citation type="submission" date="2018-08" db="EMBL/GenBank/DDBJ databases">
        <title>The multiple taxonomic identification of Sphingomonas gilva.</title>
        <authorList>
            <person name="Zhu D."/>
            <person name="Zheng S."/>
        </authorList>
    </citation>
    <scope>NUCLEOTIDE SEQUENCE [LARGE SCALE GENOMIC DNA]</scope>
    <source>
        <strain evidence="2 3">ZDH117</strain>
    </source>
</reference>
<proteinExistence type="predicted"/>
<dbReference type="PANTHER" id="PTHR43032">
    <property type="entry name" value="PROTEIN-METHIONINE-SULFOXIDE REDUCTASE"/>
    <property type="match status" value="1"/>
</dbReference>
<name>A0A396RQA7_9SPHN</name>
<dbReference type="PROSITE" id="PS51257">
    <property type="entry name" value="PROKAR_LIPOPROTEIN"/>
    <property type="match status" value="1"/>
</dbReference>
<feature type="domain" description="Oxidoreductase molybdopterin-binding" evidence="1">
    <location>
        <begin position="92"/>
        <end position="228"/>
    </location>
</feature>
<protein>
    <submittedName>
        <fullName evidence="2">Molybdopterin-binding protein</fullName>
    </submittedName>
</protein>
<dbReference type="InterPro" id="IPR036374">
    <property type="entry name" value="OxRdtase_Mopterin-bd_sf"/>
</dbReference>
<dbReference type="Proteomes" id="UP000266693">
    <property type="component" value="Unassembled WGS sequence"/>
</dbReference>
<dbReference type="RefSeq" id="WP_118862281.1">
    <property type="nucleotide sequence ID" value="NZ_QWLV01000001.1"/>
</dbReference>
<dbReference type="InterPro" id="IPR006311">
    <property type="entry name" value="TAT_signal"/>
</dbReference>
<dbReference type="PANTHER" id="PTHR43032:SF2">
    <property type="entry name" value="BLL0505 PROTEIN"/>
    <property type="match status" value="1"/>
</dbReference>
<dbReference type="InterPro" id="IPR000572">
    <property type="entry name" value="OxRdtase_Mopterin-bd_dom"/>
</dbReference>
<dbReference type="Pfam" id="PF00174">
    <property type="entry name" value="Oxidored_molyb"/>
    <property type="match status" value="1"/>
</dbReference>
<accession>A0A396RQA7</accession>
<organism evidence="2 3">
    <name type="scientific">Sphingomonas gilva</name>
    <dbReference type="NCBI Taxonomy" id="2305907"/>
    <lineage>
        <taxon>Bacteria</taxon>
        <taxon>Pseudomonadati</taxon>
        <taxon>Pseudomonadota</taxon>
        <taxon>Alphaproteobacteria</taxon>
        <taxon>Sphingomonadales</taxon>
        <taxon>Sphingomonadaceae</taxon>
        <taxon>Sphingomonas</taxon>
    </lineage>
</organism>
<dbReference type="OrthoDB" id="9795587at2"/>
<evidence type="ECO:0000259" key="1">
    <source>
        <dbReference type="Pfam" id="PF00174"/>
    </source>
</evidence>
<dbReference type="EMBL" id="QWLV01000001">
    <property type="protein sequence ID" value="RHW18774.1"/>
    <property type="molecule type" value="Genomic_DNA"/>
</dbReference>